<keyword evidence="2" id="KW-1185">Reference proteome</keyword>
<evidence type="ECO:0000313" key="1">
    <source>
        <dbReference type="EMBL" id="CAG7594233.1"/>
    </source>
</evidence>
<evidence type="ECO:0000313" key="2">
    <source>
        <dbReference type="Proteomes" id="UP000837675"/>
    </source>
</evidence>
<proteinExistence type="predicted"/>
<protein>
    <submittedName>
        <fullName evidence="1">Uncharacterized protein</fullName>
    </submittedName>
</protein>
<name>A0A8S4C245_9ACAR</name>
<comment type="caution">
    <text evidence="1">The sequence shown here is derived from an EMBL/GenBank/DDBJ whole genome shotgun (WGS) entry which is preliminary data.</text>
</comment>
<sequence length="78" mass="9113">MVKPFSLFKCRALQDTSFSPSYYLGRLGLTQRDNEGQTFFECLMTAKIYNKDYINHFIDYAKTQPDMQKVLQSVCRDG</sequence>
<organism evidence="1 2">
    <name type="scientific">Hyalomma marginatum</name>
    <dbReference type="NCBI Taxonomy" id="34627"/>
    <lineage>
        <taxon>Eukaryota</taxon>
        <taxon>Metazoa</taxon>
        <taxon>Ecdysozoa</taxon>
        <taxon>Arthropoda</taxon>
        <taxon>Chelicerata</taxon>
        <taxon>Arachnida</taxon>
        <taxon>Acari</taxon>
        <taxon>Parasitiformes</taxon>
        <taxon>Ixodida</taxon>
        <taxon>Ixodoidea</taxon>
        <taxon>Ixodidae</taxon>
        <taxon>Hyalomminae</taxon>
        <taxon>Hyalomma</taxon>
    </lineage>
</organism>
<reference evidence="1" key="1">
    <citation type="submission" date="2021-06" db="EMBL/GenBank/DDBJ databases">
        <authorList>
            <person name="Nardi T."/>
            <person name="Nardi T."/>
        </authorList>
    </citation>
    <scope>NUCLEOTIDE SEQUENCE</scope>
</reference>
<dbReference type="Proteomes" id="UP000837675">
    <property type="component" value="Unassembled WGS sequence"/>
</dbReference>
<dbReference type="AlphaFoldDB" id="A0A8S4C245"/>
<accession>A0A8S4C245</accession>
<gene>
    <name evidence="1" type="ORF">MHYMCMPASI_00743</name>
</gene>
<dbReference type="EMBL" id="CAJVAF010000303">
    <property type="protein sequence ID" value="CAG7594233.1"/>
    <property type="molecule type" value="Genomic_DNA"/>
</dbReference>